<evidence type="ECO:0000313" key="2">
    <source>
        <dbReference type="Proteomes" id="UP001500621"/>
    </source>
</evidence>
<dbReference type="EMBL" id="BAABIM010000005">
    <property type="protein sequence ID" value="GAA4698287.1"/>
    <property type="molecule type" value="Genomic_DNA"/>
</dbReference>
<accession>A0ABP8X3Q9</accession>
<dbReference type="Proteomes" id="UP001500621">
    <property type="component" value="Unassembled WGS sequence"/>
</dbReference>
<comment type="caution">
    <text evidence="1">The sequence shown here is derived from an EMBL/GenBank/DDBJ whole genome shotgun (WGS) entry which is preliminary data.</text>
</comment>
<organism evidence="1 2">
    <name type="scientific">Nocardioides nanhaiensis</name>
    <dbReference type="NCBI Taxonomy" id="1476871"/>
    <lineage>
        <taxon>Bacteria</taxon>
        <taxon>Bacillati</taxon>
        <taxon>Actinomycetota</taxon>
        <taxon>Actinomycetes</taxon>
        <taxon>Propionibacteriales</taxon>
        <taxon>Nocardioidaceae</taxon>
        <taxon>Nocardioides</taxon>
    </lineage>
</organism>
<dbReference type="RefSeq" id="WP_345271772.1">
    <property type="nucleotide sequence ID" value="NZ_BAABIM010000005.1"/>
</dbReference>
<gene>
    <name evidence="1" type="ORF">GCM10023226_41060</name>
</gene>
<proteinExistence type="predicted"/>
<evidence type="ECO:0000313" key="1">
    <source>
        <dbReference type="EMBL" id="GAA4698287.1"/>
    </source>
</evidence>
<keyword evidence="2" id="KW-1185">Reference proteome</keyword>
<name>A0ABP8X3Q9_9ACTN</name>
<protein>
    <submittedName>
        <fullName evidence="1">Uncharacterized protein</fullName>
    </submittedName>
</protein>
<reference evidence="2" key="1">
    <citation type="journal article" date="2019" name="Int. J. Syst. Evol. Microbiol.">
        <title>The Global Catalogue of Microorganisms (GCM) 10K type strain sequencing project: providing services to taxonomists for standard genome sequencing and annotation.</title>
        <authorList>
            <consortium name="The Broad Institute Genomics Platform"/>
            <consortium name="The Broad Institute Genome Sequencing Center for Infectious Disease"/>
            <person name="Wu L."/>
            <person name="Ma J."/>
        </authorList>
    </citation>
    <scope>NUCLEOTIDE SEQUENCE [LARGE SCALE GENOMIC DNA]</scope>
    <source>
        <strain evidence="2">JCM 18127</strain>
    </source>
</reference>
<sequence>MTDVPDIAAVMAYLPAGYPQQEVVDALAAETADQSTRCRVTPYNESLRAALMRRVHRHMEMKNLPIGIAQNDEFGGVRVGSTDPEVRRLEAPYRRLVIG</sequence>